<dbReference type="Proteomes" id="UP000435112">
    <property type="component" value="Unassembled WGS sequence"/>
</dbReference>
<dbReference type="EMBL" id="QXFU01001838">
    <property type="protein sequence ID" value="KAE8994629.1"/>
    <property type="molecule type" value="Genomic_DNA"/>
</dbReference>
<feature type="compositionally biased region" description="Low complexity" evidence="1">
    <location>
        <begin position="52"/>
        <end position="66"/>
    </location>
</feature>
<gene>
    <name evidence="2" type="ORF">PR002_g19869</name>
</gene>
<dbReference type="AlphaFoldDB" id="A0A6A3JHN8"/>
<evidence type="ECO:0000256" key="1">
    <source>
        <dbReference type="SAM" id="MobiDB-lite"/>
    </source>
</evidence>
<sequence length="72" mass="7699">MVGAWAGVVALTRSFFFLDTAPGRSRGLSVRHKGWGRTRSVVPRAKRERGGPPAALSLSPQASANARVSSYM</sequence>
<name>A0A6A3JHN8_9STRA</name>
<organism evidence="2 3">
    <name type="scientific">Phytophthora rubi</name>
    <dbReference type="NCBI Taxonomy" id="129364"/>
    <lineage>
        <taxon>Eukaryota</taxon>
        <taxon>Sar</taxon>
        <taxon>Stramenopiles</taxon>
        <taxon>Oomycota</taxon>
        <taxon>Peronosporomycetes</taxon>
        <taxon>Peronosporales</taxon>
        <taxon>Peronosporaceae</taxon>
        <taxon>Phytophthora</taxon>
    </lineage>
</organism>
<evidence type="ECO:0000313" key="2">
    <source>
        <dbReference type="EMBL" id="KAE8994629.1"/>
    </source>
</evidence>
<evidence type="ECO:0000313" key="3">
    <source>
        <dbReference type="Proteomes" id="UP000435112"/>
    </source>
</evidence>
<proteinExistence type="predicted"/>
<reference evidence="2 3" key="1">
    <citation type="submission" date="2018-09" db="EMBL/GenBank/DDBJ databases">
        <title>Genomic investigation of the strawberry pathogen Phytophthora fragariae indicates pathogenicity is determined by transcriptional variation in three key races.</title>
        <authorList>
            <person name="Adams T.M."/>
            <person name="Armitage A.D."/>
            <person name="Sobczyk M.K."/>
            <person name="Bates H.J."/>
            <person name="Dunwell J.M."/>
            <person name="Nellist C.F."/>
            <person name="Harrison R.J."/>
        </authorList>
    </citation>
    <scope>NUCLEOTIDE SEQUENCE [LARGE SCALE GENOMIC DNA]</scope>
    <source>
        <strain evidence="2 3">SCRP324</strain>
    </source>
</reference>
<feature type="region of interest" description="Disordered" evidence="1">
    <location>
        <begin position="39"/>
        <end position="72"/>
    </location>
</feature>
<comment type="caution">
    <text evidence="2">The sequence shown here is derived from an EMBL/GenBank/DDBJ whole genome shotgun (WGS) entry which is preliminary data.</text>
</comment>
<accession>A0A6A3JHN8</accession>
<protein>
    <submittedName>
        <fullName evidence="2">Uncharacterized protein</fullName>
    </submittedName>
</protein>